<accession>A0A6J4U1Y5</accession>
<gene>
    <name evidence="13" type="ORF">AVDCRST_MAG30-4487</name>
</gene>
<dbReference type="GO" id="GO:0009431">
    <property type="term" value="C:bacterial-type flagellum basal body, MS ring"/>
    <property type="evidence" value="ECO:0007669"/>
    <property type="project" value="InterPro"/>
</dbReference>
<dbReference type="AlphaFoldDB" id="A0A6J4U1Y5"/>
<evidence type="ECO:0000256" key="8">
    <source>
        <dbReference type="ARBA" id="ARBA00023143"/>
    </source>
</evidence>
<evidence type="ECO:0000256" key="7">
    <source>
        <dbReference type="ARBA" id="ARBA00023136"/>
    </source>
</evidence>
<comment type="similarity">
    <text evidence="3">Belongs to the FliF family.</text>
</comment>
<keyword evidence="13" id="KW-0969">Cilium</keyword>
<evidence type="ECO:0000256" key="1">
    <source>
        <dbReference type="ARBA" id="ARBA00004117"/>
    </source>
</evidence>
<evidence type="ECO:0000256" key="4">
    <source>
        <dbReference type="ARBA" id="ARBA00022475"/>
    </source>
</evidence>
<evidence type="ECO:0000256" key="3">
    <source>
        <dbReference type="ARBA" id="ARBA00007971"/>
    </source>
</evidence>
<keyword evidence="7 10" id="KW-0472">Membrane</keyword>
<dbReference type="Pfam" id="PF08345">
    <property type="entry name" value="YscJ_FliF_C"/>
    <property type="match status" value="1"/>
</dbReference>
<dbReference type="InterPro" id="IPR045851">
    <property type="entry name" value="AMP-bd_C_sf"/>
</dbReference>
<evidence type="ECO:0000259" key="12">
    <source>
        <dbReference type="Pfam" id="PF08345"/>
    </source>
</evidence>
<dbReference type="InterPro" id="IPR043427">
    <property type="entry name" value="YscJ/FliF"/>
</dbReference>
<keyword evidence="6 10" id="KW-1133">Transmembrane helix</keyword>
<keyword evidence="5 10" id="KW-0812">Transmembrane</keyword>
<feature type="non-terminal residue" evidence="13">
    <location>
        <position position="372"/>
    </location>
</feature>
<feature type="transmembrane region" description="Helical" evidence="10">
    <location>
        <begin position="17"/>
        <end position="37"/>
    </location>
</feature>
<evidence type="ECO:0000313" key="13">
    <source>
        <dbReference type="EMBL" id="CAA9538499.1"/>
    </source>
</evidence>
<keyword evidence="4" id="KW-1003">Cell membrane</keyword>
<dbReference type="NCBIfam" id="TIGR00206">
    <property type="entry name" value="fliF"/>
    <property type="match status" value="1"/>
</dbReference>
<evidence type="ECO:0000256" key="5">
    <source>
        <dbReference type="ARBA" id="ARBA00022692"/>
    </source>
</evidence>
<feature type="domain" description="Flagellar M-ring C-terminal" evidence="12">
    <location>
        <begin position="248"/>
        <end position="361"/>
    </location>
</feature>
<dbReference type="GO" id="GO:0003774">
    <property type="term" value="F:cytoskeletal motor activity"/>
    <property type="evidence" value="ECO:0007669"/>
    <property type="project" value="InterPro"/>
</dbReference>
<keyword evidence="13" id="KW-0966">Cell projection</keyword>
<dbReference type="GO" id="GO:0005886">
    <property type="term" value="C:plasma membrane"/>
    <property type="evidence" value="ECO:0007669"/>
    <property type="project" value="UniProtKB-SubCell"/>
</dbReference>
<dbReference type="Gene3D" id="3.30.300.30">
    <property type="match status" value="1"/>
</dbReference>
<feature type="compositionally biased region" description="Gly residues" evidence="9">
    <location>
        <begin position="295"/>
        <end position="305"/>
    </location>
</feature>
<evidence type="ECO:0000256" key="9">
    <source>
        <dbReference type="SAM" id="MobiDB-lite"/>
    </source>
</evidence>
<keyword evidence="8" id="KW-0975">Bacterial flagellum</keyword>
<dbReference type="InterPro" id="IPR000067">
    <property type="entry name" value="FlgMring_FliF"/>
</dbReference>
<organism evidence="13">
    <name type="scientific">uncultured Solirubrobacteraceae bacterium</name>
    <dbReference type="NCBI Taxonomy" id="1162706"/>
    <lineage>
        <taxon>Bacteria</taxon>
        <taxon>Bacillati</taxon>
        <taxon>Actinomycetota</taxon>
        <taxon>Thermoleophilia</taxon>
        <taxon>Solirubrobacterales</taxon>
        <taxon>Solirubrobacteraceae</taxon>
        <taxon>environmental samples</taxon>
    </lineage>
</organism>
<evidence type="ECO:0000256" key="2">
    <source>
        <dbReference type="ARBA" id="ARBA00004651"/>
    </source>
</evidence>
<reference evidence="13" key="1">
    <citation type="submission" date="2020-02" db="EMBL/GenBank/DDBJ databases">
        <authorList>
            <person name="Meier V. D."/>
        </authorList>
    </citation>
    <scope>NUCLEOTIDE SEQUENCE</scope>
    <source>
        <strain evidence="13">AVDCRST_MAG30</strain>
    </source>
</reference>
<dbReference type="Pfam" id="PF01514">
    <property type="entry name" value="YscJ_FliF"/>
    <property type="match status" value="1"/>
</dbReference>
<evidence type="ECO:0000256" key="6">
    <source>
        <dbReference type="ARBA" id="ARBA00022989"/>
    </source>
</evidence>
<evidence type="ECO:0000259" key="11">
    <source>
        <dbReference type="Pfam" id="PF01514"/>
    </source>
</evidence>
<dbReference type="PRINTS" id="PR01009">
    <property type="entry name" value="FLGMRINGFLIF"/>
</dbReference>
<dbReference type="EMBL" id="CADCVS010000588">
    <property type="protein sequence ID" value="CAA9538499.1"/>
    <property type="molecule type" value="Genomic_DNA"/>
</dbReference>
<comment type="subcellular location">
    <subcellularLocation>
        <location evidence="1">Bacterial flagellum basal body</location>
    </subcellularLocation>
    <subcellularLocation>
        <location evidence="2">Cell membrane</location>
        <topology evidence="2">Multi-pass membrane protein</topology>
    </subcellularLocation>
</comment>
<evidence type="ECO:0000256" key="10">
    <source>
        <dbReference type="SAM" id="Phobius"/>
    </source>
</evidence>
<feature type="region of interest" description="Disordered" evidence="9">
    <location>
        <begin position="290"/>
        <end position="327"/>
    </location>
</feature>
<dbReference type="PANTHER" id="PTHR30046:SF0">
    <property type="entry name" value="FLAGELLAR M-RING PROTEIN"/>
    <property type="match status" value="1"/>
</dbReference>
<protein>
    <submittedName>
        <fullName evidence="13">Flagellar M-ring protein FliF</fullName>
    </submittedName>
</protein>
<sequence length="372" mass="37897">MPAFAQNLSNLPARGKIILGATAVGILLLVFFMIRIAGAPSYSTLQSGLDPAQTGKMTAALDEAGIGYELQANGTALAVAKADSAKARIALAGQGLNTSGGAGDAPGFELFDEQKLGASDFQQKVTYQRALEGEIARNIGGVQGVQGAQVQLVMPEDDLFADEASPATAAVMLGNPGDTLETGAVKGIAQLTSNSVKGLKPTNVTITDATGQVLWPTGDGAGGAGGGTKQAAEERYARNVEAGINAMLSRTLGPDKAMVSVQADLNMDKTTRNELRYAKRGIPMTTETETERLRGQGGRAGGAAGTAGNIPNYSAGGGGNGNSNYRRETEKTNNALDKTVSKVDVAQGAVNRLNVALVLDKSVTGGATGTAA</sequence>
<proteinExistence type="inferred from homology"/>
<dbReference type="InterPro" id="IPR006182">
    <property type="entry name" value="FliF_N_dom"/>
</dbReference>
<dbReference type="InterPro" id="IPR013556">
    <property type="entry name" value="Flag_M-ring_C"/>
</dbReference>
<dbReference type="PANTHER" id="PTHR30046">
    <property type="entry name" value="FLAGELLAR M-RING PROTEIN"/>
    <property type="match status" value="1"/>
</dbReference>
<keyword evidence="13" id="KW-0282">Flagellum</keyword>
<name>A0A6J4U1Y5_9ACTN</name>
<feature type="domain" description="Flagellar M-ring N-terminal" evidence="11">
    <location>
        <begin position="39"/>
        <end position="214"/>
    </location>
</feature>
<dbReference type="GO" id="GO:0071973">
    <property type="term" value="P:bacterial-type flagellum-dependent cell motility"/>
    <property type="evidence" value="ECO:0007669"/>
    <property type="project" value="InterPro"/>
</dbReference>